<evidence type="ECO:0000313" key="11">
    <source>
        <dbReference type="Proteomes" id="UP000664859"/>
    </source>
</evidence>
<keyword evidence="5 9" id="KW-0456">Lyase</keyword>
<name>A0A836C6L7_9STRA</name>
<dbReference type="GO" id="GO:0008428">
    <property type="term" value="F:ribonuclease inhibitor activity"/>
    <property type="evidence" value="ECO:0007669"/>
    <property type="project" value="InterPro"/>
</dbReference>
<keyword evidence="8" id="KW-0460">Magnesium</keyword>
<comment type="cofactor">
    <cofactor evidence="9">
        <name>a divalent metal cation</name>
        <dbReference type="ChEBI" id="CHEBI:60240"/>
    </cofactor>
</comment>
<dbReference type="EMBL" id="JAFCMP010000555">
    <property type="protein sequence ID" value="KAG5175030.1"/>
    <property type="molecule type" value="Genomic_DNA"/>
</dbReference>
<evidence type="ECO:0000256" key="2">
    <source>
        <dbReference type="ARBA" id="ARBA00008621"/>
    </source>
</evidence>
<dbReference type="Pfam" id="PF03737">
    <property type="entry name" value="RraA-like"/>
    <property type="match status" value="1"/>
</dbReference>
<dbReference type="InterPro" id="IPR005493">
    <property type="entry name" value="RraA/RraA-like"/>
</dbReference>
<dbReference type="EC" id="4.1.3.17" evidence="9"/>
<proteinExistence type="inferred from homology"/>
<keyword evidence="4 8" id="KW-0479">Metal-binding</keyword>
<dbReference type="GO" id="GO:0046872">
    <property type="term" value="F:metal ion binding"/>
    <property type="evidence" value="ECO:0007669"/>
    <property type="project" value="UniProtKB-KW"/>
</dbReference>
<feature type="binding site" evidence="8">
    <location>
        <position position="106"/>
    </location>
    <ligand>
        <name>substrate</name>
    </ligand>
</feature>
<reference evidence="10" key="1">
    <citation type="submission" date="2021-02" db="EMBL/GenBank/DDBJ databases">
        <title>First Annotated Genome of the Yellow-green Alga Tribonema minus.</title>
        <authorList>
            <person name="Mahan K.M."/>
        </authorList>
    </citation>
    <scope>NUCLEOTIDE SEQUENCE</scope>
    <source>
        <strain evidence="10">UTEX B ZZ1240</strain>
    </source>
</reference>
<dbReference type="GO" id="GO:0008948">
    <property type="term" value="F:oxaloacetate decarboxylase activity"/>
    <property type="evidence" value="ECO:0007669"/>
    <property type="project" value="UniProtKB-EC"/>
</dbReference>
<dbReference type="CDD" id="cd16841">
    <property type="entry name" value="RraA_family"/>
    <property type="match status" value="1"/>
</dbReference>
<sequence length="182" mass="18622">MCMSAALPSPATADIMDHFQGQVQVAPSIGFRDYGGVRRFSGGIATVRCRENNPLVRQRLTKEAGGGRVLVVDGGGSTRCALLGDMLAAGAVQNGWAGVIVHGCIRDSAAIAQLPLGVKAIGTNPTKSGKADPGEADVPVTFAGVVFTPGHWVYADEDGIVVSAIELALPAADNPAANASER</sequence>
<dbReference type="AlphaFoldDB" id="A0A836C6L7"/>
<comment type="similarity">
    <text evidence="2 9">Belongs to the class II aldolase/RraA-like family.</text>
</comment>
<dbReference type="Gene3D" id="3.50.30.40">
    <property type="entry name" value="Ribonuclease E inhibitor RraA/RraA-like"/>
    <property type="match status" value="1"/>
</dbReference>
<dbReference type="PANTHER" id="PTHR33254">
    <property type="entry name" value="4-HYDROXY-4-METHYL-2-OXOGLUTARATE ALDOLASE 3-RELATED"/>
    <property type="match status" value="1"/>
</dbReference>
<dbReference type="InterPro" id="IPR036704">
    <property type="entry name" value="RraA/RraA-like_sf"/>
</dbReference>
<dbReference type="GO" id="GO:0051252">
    <property type="term" value="P:regulation of RNA metabolic process"/>
    <property type="evidence" value="ECO:0007669"/>
    <property type="project" value="InterPro"/>
</dbReference>
<dbReference type="EC" id="4.1.1.112" evidence="9"/>
<dbReference type="NCBIfam" id="NF006875">
    <property type="entry name" value="PRK09372.1"/>
    <property type="match status" value="1"/>
</dbReference>
<keyword evidence="11" id="KW-1185">Reference proteome</keyword>
<dbReference type="OrthoDB" id="1476984at2759"/>
<accession>A0A836C6L7</accession>
<evidence type="ECO:0000256" key="6">
    <source>
        <dbReference type="ARBA" id="ARBA00025046"/>
    </source>
</evidence>
<evidence type="ECO:0000256" key="9">
    <source>
        <dbReference type="RuleBase" id="RU004338"/>
    </source>
</evidence>
<feature type="binding site" evidence="8">
    <location>
        <begin position="84"/>
        <end position="87"/>
    </location>
    <ligand>
        <name>substrate</name>
    </ligand>
</feature>
<organism evidence="10 11">
    <name type="scientific">Tribonema minus</name>
    <dbReference type="NCBI Taxonomy" id="303371"/>
    <lineage>
        <taxon>Eukaryota</taxon>
        <taxon>Sar</taxon>
        <taxon>Stramenopiles</taxon>
        <taxon>Ochrophyta</taxon>
        <taxon>PX clade</taxon>
        <taxon>Xanthophyceae</taxon>
        <taxon>Tribonematales</taxon>
        <taxon>Tribonemataceae</taxon>
        <taxon>Tribonema</taxon>
    </lineage>
</organism>
<dbReference type="NCBIfam" id="TIGR01935">
    <property type="entry name" value="NOT-MenG"/>
    <property type="match status" value="1"/>
</dbReference>
<protein>
    <recommendedName>
        <fullName evidence="9">4-hydroxy-4-methyl-2-oxoglutarate aldolase</fullName>
        <shortName evidence="9">HMG aldolase</shortName>
        <ecNumber evidence="9">4.1.1.112</ecNumber>
        <ecNumber evidence="9">4.1.3.17</ecNumber>
    </recommendedName>
    <alternativeName>
        <fullName evidence="9">Oxaloacetate decarboxylase</fullName>
    </alternativeName>
</protein>
<dbReference type="GO" id="GO:0047443">
    <property type="term" value="F:4-hydroxy-4-methyl-2-oxoglutarate aldolase activity"/>
    <property type="evidence" value="ECO:0007669"/>
    <property type="project" value="UniProtKB-EC"/>
</dbReference>
<evidence type="ECO:0000256" key="4">
    <source>
        <dbReference type="ARBA" id="ARBA00022723"/>
    </source>
</evidence>
<evidence type="ECO:0000313" key="10">
    <source>
        <dbReference type="EMBL" id="KAG5175030.1"/>
    </source>
</evidence>
<comment type="caution">
    <text evidence="10">The sequence shown here is derived from an EMBL/GenBank/DDBJ whole genome shotgun (WGS) entry which is preliminary data.</text>
</comment>
<dbReference type="Proteomes" id="UP000664859">
    <property type="component" value="Unassembled WGS sequence"/>
</dbReference>
<evidence type="ECO:0000256" key="7">
    <source>
        <dbReference type="ARBA" id="ARBA00047973"/>
    </source>
</evidence>
<gene>
    <name evidence="10" type="ORF">JKP88DRAFT_203882</name>
</gene>
<comment type="function">
    <text evidence="6 9">Catalyzes the aldol cleavage of 4-hydroxy-4-methyl-2-oxoglutarate (HMG) into 2 molecules of pyruvate. Also contains a secondary oxaloacetate (OAA) decarboxylase activity due to the common pyruvate enolate transition state formed following C-C bond cleavage in the retro-aldol and decarboxylation reactions.</text>
</comment>
<comment type="catalytic activity">
    <reaction evidence="7 9">
        <text>oxaloacetate + H(+) = pyruvate + CO2</text>
        <dbReference type="Rhea" id="RHEA:15641"/>
        <dbReference type="ChEBI" id="CHEBI:15361"/>
        <dbReference type="ChEBI" id="CHEBI:15378"/>
        <dbReference type="ChEBI" id="CHEBI:16452"/>
        <dbReference type="ChEBI" id="CHEBI:16526"/>
        <dbReference type="EC" id="4.1.1.112"/>
    </reaction>
</comment>
<evidence type="ECO:0000256" key="5">
    <source>
        <dbReference type="ARBA" id="ARBA00023239"/>
    </source>
</evidence>
<dbReference type="PANTHER" id="PTHR33254:SF4">
    <property type="entry name" value="4-HYDROXY-4-METHYL-2-OXOGLUTARATE ALDOLASE 3-RELATED"/>
    <property type="match status" value="1"/>
</dbReference>
<evidence type="ECO:0000256" key="1">
    <source>
        <dbReference type="ARBA" id="ARBA00001342"/>
    </source>
</evidence>
<comment type="cofactor">
    <cofactor evidence="8">
        <name>Mg(2+)</name>
        <dbReference type="ChEBI" id="CHEBI:18420"/>
    </cofactor>
</comment>
<comment type="catalytic activity">
    <reaction evidence="1 9">
        <text>4-hydroxy-4-methyl-2-oxoglutarate = 2 pyruvate</text>
        <dbReference type="Rhea" id="RHEA:22748"/>
        <dbReference type="ChEBI" id="CHEBI:15361"/>
        <dbReference type="ChEBI" id="CHEBI:58276"/>
        <dbReference type="EC" id="4.1.3.17"/>
    </reaction>
</comment>
<evidence type="ECO:0000256" key="8">
    <source>
        <dbReference type="PIRSR" id="PIRSR605493-1"/>
    </source>
</evidence>
<dbReference type="InterPro" id="IPR010203">
    <property type="entry name" value="RraA"/>
</dbReference>
<evidence type="ECO:0000256" key="3">
    <source>
        <dbReference type="ARBA" id="ARBA00011233"/>
    </source>
</evidence>
<feature type="binding site" evidence="8">
    <location>
        <position position="107"/>
    </location>
    <ligand>
        <name>Mg(2+)</name>
        <dbReference type="ChEBI" id="CHEBI:18420"/>
    </ligand>
</feature>
<dbReference type="SUPFAM" id="SSF89562">
    <property type="entry name" value="RraA-like"/>
    <property type="match status" value="1"/>
</dbReference>
<comment type="subunit">
    <text evidence="3 9">Homotrimer.</text>
</comment>